<evidence type="ECO:0000256" key="5">
    <source>
        <dbReference type="SAM" id="Phobius"/>
    </source>
</evidence>
<comment type="subcellular location">
    <subcellularLocation>
        <location evidence="1">Membrane</location>
        <topology evidence="1">Multi-pass membrane protein</topology>
    </subcellularLocation>
</comment>
<gene>
    <name evidence="7" type="ORF">LCGC14_0308210</name>
</gene>
<keyword evidence="3 5" id="KW-1133">Transmembrane helix</keyword>
<reference evidence="7" key="1">
    <citation type="journal article" date="2015" name="Nature">
        <title>Complex archaea that bridge the gap between prokaryotes and eukaryotes.</title>
        <authorList>
            <person name="Spang A."/>
            <person name="Saw J.H."/>
            <person name="Jorgensen S.L."/>
            <person name="Zaremba-Niedzwiedzka K."/>
            <person name="Martijn J."/>
            <person name="Lind A.E."/>
            <person name="van Eijk R."/>
            <person name="Schleper C."/>
            <person name="Guy L."/>
            <person name="Ettema T.J."/>
        </authorList>
    </citation>
    <scope>NUCLEOTIDE SEQUENCE</scope>
</reference>
<evidence type="ECO:0000256" key="2">
    <source>
        <dbReference type="ARBA" id="ARBA00022692"/>
    </source>
</evidence>
<keyword evidence="4 5" id="KW-0472">Membrane</keyword>
<feature type="domain" description="Methylamine utilisation protein MauE" evidence="6">
    <location>
        <begin position="10"/>
        <end position="135"/>
    </location>
</feature>
<dbReference type="GO" id="GO:0030416">
    <property type="term" value="P:methylamine metabolic process"/>
    <property type="evidence" value="ECO:0007669"/>
    <property type="project" value="InterPro"/>
</dbReference>
<proteinExistence type="predicted"/>
<sequence>MVTLEKLRKNIPYITSMLFVVLFVYAASSKLFDYQQFQIQLGQSTILTAYADTVAWIVPTLELVLSFFLLFERYRLFALYACLSLMTMFTVYIILILYFSDFVPCSCGGVLENLSWKEHVVFNVLFIMFALFSILELEKRRNSKCEMI</sequence>
<accession>A0A0F9TN16</accession>
<evidence type="ECO:0000313" key="7">
    <source>
        <dbReference type="EMBL" id="KKN82525.1"/>
    </source>
</evidence>
<protein>
    <recommendedName>
        <fullName evidence="6">Methylamine utilisation protein MauE domain-containing protein</fullName>
    </recommendedName>
</protein>
<feature type="transmembrane region" description="Helical" evidence="5">
    <location>
        <begin position="48"/>
        <end position="70"/>
    </location>
</feature>
<dbReference type="AlphaFoldDB" id="A0A0F9TN16"/>
<keyword evidence="2 5" id="KW-0812">Transmembrane</keyword>
<dbReference type="Pfam" id="PF07291">
    <property type="entry name" value="MauE"/>
    <property type="match status" value="1"/>
</dbReference>
<dbReference type="EMBL" id="LAZR01000199">
    <property type="protein sequence ID" value="KKN82525.1"/>
    <property type="molecule type" value="Genomic_DNA"/>
</dbReference>
<feature type="transmembrane region" description="Helical" evidence="5">
    <location>
        <begin position="120"/>
        <end position="137"/>
    </location>
</feature>
<evidence type="ECO:0000256" key="3">
    <source>
        <dbReference type="ARBA" id="ARBA00022989"/>
    </source>
</evidence>
<feature type="transmembrane region" description="Helical" evidence="5">
    <location>
        <begin position="12"/>
        <end position="28"/>
    </location>
</feature>
<evidence type="ECO:0000259" key="6">
    <source>
        <dbReference type="Pfam" id="PF07291"/>
    </source>
</evidence>
<comment type="caution">
    <text evidence="7">The sequence shown here is derived from an EMBL/GenBank/DDBJ whole genome shotgun (WGS) entry which is preliminary data.</text>
</comment>
<evidence type="ECO:0000256" key="4">
    <source>
        <dbReference type="ARBA" id="ARBA00023136"/>
    </source>
</evidence>
<organism evidence="7">
    <name type="scientific">marine sediment metagenome</name>
    <dbReference type="NCBI Taxonomy" id="412755"/>
    <lineage>
        <taxon>unclassified sequences</taxon>
        <taxon>metagenomes</taxon>
        <taxon>ecological metagenomes</taxon>
    </lineage>
</organism>
<dbReference type="GO" id="GO:0016020">
    <property type="term" value="C:membrane"/>
    <property type="evidence" value="ECO:0007669"/>
    <property type="project" value="UniProtKB-SubCell"/>
</dbReference>
<feature type="transmembrane region" description="Helical" evidence="5">
    <location>
        <begin position="77"/>
        <end position="100"/>
    </location>
</feature>
<dbReference type="InterPro" id="IPR009908">
    <property type="entry name" value="Methylamine_util_MauE"/>
</dbReference>
<name>A0A0F9TN16_9ZZZZ</name>
<evidence type="ECO:0000256" key="1">
    <source>
        <dbReference type="ARBA" id="ARBA00004141"/>
    </source>
</evidence>